<dbReference type="SUPFAM" id="SSF56815">
    <property type="entry name" value="Sec1/munc18-like (SM) proteins"/>
    <property type="match status" value="1"/>
</dbReference>
<dbReference type="InterPro" id="IPR043155">
    <property type="entry name" value="VPS33_dom3b"/>
</dbReference>
<dbReference type="PANTHER" id="PTHR11679">
    <property type="entry name" value="VESICLE PROTEIN SORTING-ASSOCIATED"/>
    <property type="match status" value="1"/>
</dbReference>
<accession>A0A3M7KXF9</accession>
<comment type="caution">
    <text evidence="2">The sequence shown here is derived from an EMBL/GenBank/DDBJ whole genome shotgun (WGS) entry which is preliminary data.</text>
</comment>
<evidence type="ECO:0000313" key="2">
    <source>
        <dbReference type="EMBL" id="RMZ54022.1"/>
    </source>
</evidence>
<dbReference type="Gene3D" id="3.40.50.2060">
    <property type="match status" value="1"/>
</dbReference>
<reference evidence="3" key="1">
    <citation type="journal article" date="2018" name="Algal Res.">
        <title>Characterization of plant carbon substrate utilization by Auxenochlorella protothecoides.</title>
        <authorList>
            <person name="Vogler B.W."/>
            <person name="Starkenburg S.R."/>
            <person name="Sudasinghe N."/>
            <person name="Schambach J.Y."/>
            <person name="Rollin J.A."/>
            <person name="Pattathil S."/>
            <person name="Barry A.N."/>
        </authorList>
    </citation>
    <scope>NUCLEOTIDE SEQUENCE [LARGE SCALE GENOMIC DNA]</scope>
    <source>
        <strain evidence="3">UTEX 25</strain>
    </source>
</reference>
<dbReference type="AlphaFoldDB" id="A0A3M7KXF9"/>
<dbReference type="Gene3D" id="1.25.40.850">
    <property type="match status" value="1"/>
</dbReference>
<gene>
    <name evidence="2" type="ORF">APUTEX25_002599</name>
</gene>
<dbReference type="EMBL" id="QOKY01000184">
    <property type="protein sequence ID" value="RMZ54022.1"/>
    <property type="molecule type" value="Genomic_DNA"/>
</dbReference>
<dbReference type="InterPro" id="IPR043154">
    <property type="entry name" value="Sec-1-like_dom1"/>
</dbReference>
<dbReference type="InterPro" id="IPR027482">
    <property type="entry name" value="Sec1-like_dom2"/>
</dbReference>
<evidence type="ECO:0000313" key="3">
    <source>
        <dbReference type="Proteomes" id="UP000279271"/>
    </source>
</evidence>
<organism evidence="2 3">
    <name type="scientific">Auxenochlorella protothecoides</name>
    <name type="common">Green microalga</name>
    <name type="synonym">Chlorella protothecoides</name>
    <dbReference type="NCBI Taxonomy" id="3075"/>
    <lineage>
        <taxon>Eukaryota</taxon>
        <taxon>Viridiplantae</taxon>
        <taxon>Chlorophyta</taxon>
        <taxon>core chlorophytes</taxon>
        <taxon>Trebouxiophyceae</taxon>
        <taxon>Chlorellales</taxon>
        <taxon>Chlorellaceae</taxon>
        <taxon>Auxenochlorella</taxon>
    </lineage>
</organism>
<dbReference type="Proteomes" id="UP000279271">
    <property type="component" value="Unassembled WGS sequence"/>
</dbReference>
<dbReference type="Gene3D" id="3.40.50.1910">
    <property type="match status" value="1"/>
</dbReference>
<name>A0A3M7KXF9_AUXPR</name>
<evidence type="ECO:0000256" key="1">
    <source>
        <dbReference type="ARBA" id="ARBA00009884"/>
    </source>
</evidence>
<comment type="similarity">
    <text evidence="1">Belongs to the STXBP/unc-18/SEC1 family.</text>
</comment>
<proteinExistence type="inferred from homology"/>
<protein>
    <recommendedName>
        <fullName evidence="4">Vacuolar protein sorting-associated protein 33-like protein</fullName>
    </recommendedName>
</protein>
<dbReference type="GO" id="GO:0016192">
    <property type="term" value="P:vesicle-mediated transport"/>
    <property type="evidence" value="ECO:0007669"/>
    <property type="project" value="InterPro"/>
</dbReference>
<evidence type="ECO:0008006" key="4">
    <source>
        <dbReference type="Google" id="ProtNLM"/>
    </source>
</evidence>
<sequence>MTSAAGKALPSLDKGPLSLRELRDGDRLALLDLLDTIRGRKALVLEADFAAPLSLLVEASTLREHGVELFGVLGDGSALASQLEDREIRQVVYLLHTRLESVHAAVAHVAQCRRLCSSPLEFAWLRAGLLADVTLLPTPLSWIPLDEDLISLELPDVFREWTADGDPSSLHELASALSSLQQRFGAVARIKAKGTAAVEVAGLLGRMRREQGSEGPAVGQSGIDGMILMDRSVDIVSPACTQLTYEGLLEETMGIRCGQVVLESEGGRKVHGLNSSDAVFVETRDKFYMDARRWINETLRTIQQFRDQGIHSADISALRGFVSELRDKFVRIPLHTSLIEQLAASLASPGFAARQKVEAGLLDGGDELPAILDLMYTGEGAAAVLRLLCLYCAVHGGIPRKAYDGLRRDFLNTYGHEHLLTLAALQRAGWGGRGRRRQGYIARRVPCDFLVATTGVVSGRSLVQEFMPPGG</sequence>
<dbReference type="Pfam" id="PF00995">
    <property type="entry name" value="Sec1"/>
    <property type="match status" value="1"/>
</dbReference>
<dbReference type="InterPro" id="IPR001619">
    <property type="entry name" value="Sec1-like"/>
</dbReference>
<dbReference type="InterPro" id="IPR036045">
    <property type="entry name" value="Sec1-like_sf"/>
</dbReference>